<comment type="caution">
    <text evidence="1">The sequence shown here is derived from an EMBL/GenBank/DDBJ whole genome shotgun (WGS) entry which is preliminary data.</text>
</comment>
<name>A0A7J7K3V2_BUGNE</name>
<evidence type="ECO:0000313" key="2">
    <source>
        <dbReference type="Proteomes" id="UP000593567"/>
    </source>
</evidence>
<evidence type="ECO:0000313" key="1">
    <source>
        <dbReference type="EMBL" id="KAF6033310.1"/>
    </source>
</evidence>
<dbReference type="EMBL" id="VXIV02001389">
    <property type="protein sequence ID" value="KAF6033310.1"/>
    <property type="molecule type" value="Genomic_DNA"/>
</dbReference>
<protein>
    <submittedName>
        <fullName evidence="1">Uncharacterized protein</fullName>
    </submittedName>
</protein>
<keyword evidence="2" id="KW-1185">Reference proteome</keyword>
<proteinExistence type="predicted"/>
<dbReference type="Proteomes" id="UP000593567">
    <property type="component" value="Unassembled WGS sequence"/>
</dbReference>
<gene>
    <name evidence="1" type="ORF">EB796_008384</name>
</gene>
<accession>A0A7J7K3V2</accession>
<sequence>MCHKPKVVIVQSFACGNLQAATTNPQPGESSRFSTTATGIEADPIPYSSSTASSNQPRMFSVSQESFSAITVVSNEDAPLAVNNHHHWSELTATAVTRITV</sequence>
<reference evidence="1" key="1">
    <citation type="submission" date="2020-06" db="EMBL/GenBank/DDBJ databases">
        <title>Draft genome of Bugula neritina, a colonial animal packing powerful symbionts and potential medicines.</title>
        <authorList>
            <person name="Rayko M."/>
        </authorList>
    </citation>
    <scope>NUCLEOTIDE SEQUENCE [LARGE SCALE GENOMIC DNA]</scope>
    <source>
        <strain evidence="1">Kwan_BN1</strain>
    </source>
</reference>
<dbReference type="AlphaFoldDB" id="A0A7J7K3V2"/>
<organism evidence="1 2">
    <name type="scientific">Bugula neritina</name>
    <name type="common">Brown bryozoan</name>
    <name type="synonym">Sertularia neritina</name>
    <dbReference type="NCBI Taxonomy" id="10212"/>
    <lineage>
        <taxon>Eukaryota</taxon>
        <taxon>Metazoa</taxon>
        <taxon>Spiralia</taxon>
        <taxon>Lophotrochozoa</taxon>
        <taxon>Bryozoa</taxon>
        <taxon>Gymnolaemata</taxon>
        <taxon>Cheilostomatida</taxon>
        <taxon>Flustrina</taxon>
        <taxon>Buguloidea</taxon>
        <taxon>Bugulidae</taxon>
        <taxon>Bugula</taxon>
    </lineage>
</organism>